<evidence type="ECO:0000256" key="19">
    <source>
        <dbReference type="SAM" id="MobiDB-lite"/>
    </source>
</evidence>
<dbReference type="Gene3D" id="2.60.120.430">
    <property type="entry name" value="Galactose-binding lectin"/>
    <property type="match status" value="1"/>
</dbReference>
<evidence type="ECO:0000256" key="4">
    <source>
        <dbReference type="ARBA" id="ARBA00022553"/>
    </source>
</evidence>
<reference evidence="22 23" key="4">
    <citation type="journal article" date="2011" name="BMC Genomics">
        <title>RNA-Seq improves annotation of protein-coding genes in the cucumber genome.</title>
        <authorList>
            <person name="Li Z."/>
            <person name="Zhang Z."/>
            <person name="Yan P."/>
            <person name="Huang S."/>
            <person name="Fei Z."/>
            <person name="Lin K."/>
        </authorList>
    </citation>
    <scope>NUCLEOTIDE SEQUENCE [LARGE SCALE GENOMIC DNA]</scope>
    <source>
        <strain evidence="23">cv. 9930</strain>
    </source>
</reference>
<dbReference type="Gene3D" id="3.80.10.10">
    <property type="entry name" value="Ribonuclease Inhibitor"/>
    <property type="match status" value="2"/>
</dbReference>
<evidence type="ECO:0000256" key="16">
    <source>
        <dbReference type="ARBA" id="ARBA00023180"/>
    </source>
</evidence>
<keyword evidence="9" id="KW-0677">Repeat</keyword>
<dbReference type="SUPFAM" id="SSF52058">
    <property type="entry name" value="L domain-like"/>
    <property type="match status" value="1"/>
</dbReference>
<evidence type="ECO:0000256" key="17">
    <source>
        <dbReference type="ARBA" id="ARBA00047899"/>
    </source>
</evidence>
<evidence type="ECO:0000259" key="21">
    <source>
        <dbReference type="PROSITE" id="PS50011"/>
    </source>
</evidence>
<evidence type="ECO:0000256" key="12">
    <source>
        <dbReference type="ARBA" id="ARBA00022840"/>
    </source>
</evidence>
<evidence type="ECO:0000256" key="2">
    <source>
        <dbReference type="ARBA" id="ARBA00012513"/>
    </source>
</evidence>
<evidence type="ECO:0000256" key="7">
    <source>
        <dbReference type="ARBA" id="ARBA00022692"/>
    </source>
</evidence>
<comment type="catalytic activity">
    <reaction evidence="18">
        <text>L-seryl-[protein] + ATP = O-phospho-L-seryl-[protein] + ADP + H(+)</text>
        <dbReference type="Rhea" id="RHEA:17989"/>
        <dbReference type="Rhea" id="RHEA-COMP:9863"/>
        <dbReference type="Rhea" id="RHEA-COMP:11604"/>
        <dbReference type="ChEBI" id="CHEBI:15378"/>
        <dbReference type="ChEBI" id="CHEBI:29999"/>
        <dbReference type="ChEBI" id="CHEBI:30616"/>
        <dbReference type="ChEBI" id="CHEBI:83421"/>
        <dbReference type="ChEBI" id="CHEBI:456216"/>
        <dbReference type="EC" id="2.7.11.1"/>
    </reaction>
</comment>
<evidence type="ECO:0000256" key="6">
    <source>
        <dbReference type="ARBA" id="ARBA00022679"/>
    </source>
</evidence>
<evidence type="ECO:0000313" key="22">
    <source>
        <dbReference type="EMBL" id="KGN55041.1"/>
    </source>
</evidence>
<keyword evidence="3" id="KW-0723">Serine/threonine-protein kinase</keyword>
<dbReference type="InterPro" id="IPR008271">
    <property type="entry name" value="Ser/Thr_kinase_AS"/>
</dbReference>
<dbReference type="InterPro" id="IPR021720">
    <property type="entry name" value="Malectin_dom"/>
</dbReference>
<protein>
    <recommendedName>
        <fullName evidence="2">non-specific serine/threonine protein kinase</fullName>
        <ecNumber evidence="2">2.7.11.1</ecNumber>
    </recommendedName>
</protein>
<dbReference type="InterPro" id="IPR001611">
    <property type="entry name" value="Leu-rich_rpt"/>
</dbReference>
<dbReference type="InterPro" id="IPR051824">
    <property type="entry name" value="LRR_Rcpt-Like_S/T_Kinase"/>
</dbReference>
<sequence length="941" mass="104512">MVGTWDMDFSIWNFLRNVRVLVLGVLVLNCFFRFGSDAQPLPEQEVRALQAISTQLRNLNWNVNQNSCIGDGFFNRAFLGTDIIREVNCTCTTTVCRVTSIRLKGLNLTGTLPAAFANLTQLQKIDLTRNLISGSIPKEFAQIPLVDLSMLGNRLSGPIPQEIGDIATLEHLVLEDNLLTGNLPESLGRLSRLQRLLLSVNNFNGTIPRSYGNLKNLTDFRIDGNDVSGRLPEFIGNWTKLERLDLQGTSMETPIPRGISDLKNLTELRITDLKGLPTSFPNLTQLTSLKELVLRNCLIRDRIPEYIGLFSGLKTLDLSFNELSGPIPDTFQNLERVTQFLFLTNNSLSGQVPSWILNSERSIDLSYNNFTGSPVSSCQQSDVNLVSSYSTTMNETVSWCLRKDLPCARENRFHSLFINCGGQRMEVDGNDYEEDVTPGGKSNFLSFSDRWAYSSTGVFLGDENANYRATSTNSSIPNIYQTARLAPLSLKYYGLCLRRGSYNGKLVQKDFNIMEKAGGVGKTFILEESNILVNGSTLEIHLYWAGKGTTAIPDRGVYGPLISGITVTPNFDVEPGTLSAGAIAGIVVGSFVFVVLVLAVLRWKGYLGGKETEDSELKALDLQTGYFSLRQIKTGVLSDGTSIAVKQLSAKSRQGNREFVTEIGMISALQHPNLVKLYGCCIEGNQLLLVYEYLENNSLARALFGAKEHQLHLDWVIRMKICLGIAKGLAYLHEESVLKIVHRDIKATNVLLDKNLNAKISDFGLARLDEEENTHISTRIAGTMLFCTILLIFCECLTILFCSTWLKAYVLQEQGNLLELVDPNLDSNYPKEEVMRMINIALLCTNPSPTLRPSMSSVVSMLEGKIAVQAPIIKRDTVDQEARFKAFERLSHDSITSISTSSQGIPMQKSMLLDGPWADSTTSSTQNKDETERYSSTRNLL</sequence>
<gene>
    <name evidence="22" type="ORF">Csa_4G624960</name>
</gene>
<dbReference type="SMR" id="A0A0A0L4J5"/>
<proteinExistence type="predicted"/>
<keyword evidence="12" id="KW-0067">ATP-binding</keyword>
<dbReference type="GO" id="GO:0004672">
    <property type="term" value="F:protein kinase activity"/>
    <property type="evidence" value="ECO:0000318"/>
    <property type="project" value="GO_Central"/>
</dbReference>
<evidence type="ECO:0000256" key="15">
    <source>
        <dbReference type="ARBA" id="ARBA00023170"/>
    </source>
</evidence>
<dbReference type="GO" id="GO:0004674">
    <property type="term" value="F:protein serine/threonine kinase activity"/>
    <property type="evidence" value="ECO:0007669"/>
    <property type="project" value="UniProtKB-KW"/>
</dbReference>
<dbReference type="InterPro" id="IPR032675">
    <property type="entry name" value="LRR_dom_sf"/>
</dbReference>
<accession>A0A0A0L4J5</accession>
<dbReference type="Pfam" id="PF11721">
    <property type="entry name" value="Malectin"/>
    <property type="match status" value="1"/>
</dbReference>
<dbReference type="FunFam" id="3.80.10.10:FF:000433">
    <property type="entry name" value="Putative LRR receptor-like serine/threonine-protein kinase isoform A"/>
    <property type="match status" value="1"/>
</dbReference>
<evidence type="ECO:0000256" key="11">
    <source>
        <dbReference type="ARBA" id="ARBA00022777"/>
    </source>
</evidence>
<dbReference type="PANTHER" id="PTHR48006">
    <property type="entry name" value="LEUCINE-RICH REPEAT-CONTAINING PROTEIN DDB_G0281931-RELATED"/>
    <property type="match status" value="1"/>
</dbReference>
<keyword evidence="16" id="KW-0325">Glycoprotein</keyword>
<organism evidence="22 23">
    <name type="scientific">Cucumis sativus</name>
    <name type="common">Cucumber</name>
    <dbReference type="NCBI Taxonomy" id="3659"/>
    <lineage>
        <taxon>Eukaryota</taxon>
        <taxon>Viridiplantae</taxon>
        <taxon>Streptophyta</taxon>
        <taxon>Embryophyta</taxon>
        <taxon>Tracheophyta</taxon>
        <taxon>Spermatophyta</taxon>
        <taxon>Magnoliopsida</taxon>
        <taxon>eudicotyledons</taxon>
        <taxon>Gunneridae</taxon>
        <taxon>Pentapetalae</taxon>
        <taxon>rosids</taxon>
        <taxon>fabids</taxon>
        <taxon>Cucurbitales</taxon>
        <taxon>Cucurbitaceae</taxon>
        <taxon>Benincaseae</taxon>
        <taxon>Cucumis</taxon>
    </lineage>
</organism>
<feature type="transmembrane region" description="Helical" evidence="20">
    <location>
        <begin position="784"/>
        <end position="806"/>
    </location>
</feature>
<evidence type="ECO:0000256" key="9">
    <source>
        <dbReference type="ARBA" id="ARBA00022737"/>
    </source>
</evidence>
<dbReference type="Gramene" id="KGN55041">
    <property type="protein sequence ID" value="KGN55041"/>
    <property type="gene ID" value="Csa_4G624960"/>
</dbReference>
<evidence type="ECO:0000313" key="23">
    <source>
        <dbReference type="Proteomes" id="UP000029981"/>
    </source>
</evidence>
<dbReference type="FunFam" id="3.30.200.20:FF:001213">
    <property type="entry name" value="Os04g0616200 protein"/>
    <property type="match status" value="1"/>
</dbReference>
<keyword evidence="5" id="KW-0433">Leucine-rich repeat</keyword>
<dbReference type="GO" id="GO:0005524">
    <property type="term" value="F:ATP binding"/>
    <property type="evidence" value="ECO:0007669"/>
    <property type="project" value="UniProtKB-KW"/>
</dbReference>
<keyword evidence="8" id="KW-0732">Signal</keyword>
<evidence type="ECO:0000256" key="13">
    <source>
        <dbReference type="ARBA" id="ARBA00022989"/>
    </source>
</evidence>
<dbReference type="InterPro" id="IPR001245">
    <property type="entry name" value="Ser-Thr/Tyr_kinase_cat_dom"/>
</dbReference>
<comment type="catalytic activity">
    <reaction evidence="17">
        <text>L-threonyl-[protein] + ATP = O-phospho-L-threonyl-[protein] + ADP + H(+)</text>
        <dbReference type="Rhea" id="RHEA:46608"/>
        <dbReference type="Rhea" id="RHEA-COMP:11060"/>
        <dbReference type="Rhea" id="RHEA-COMP:11605"/>
        <dbReference type="ChEBI" id="CHEBI:15378"/>
        <dbReference type="ChEBI" id="CHEBI:30013"/>
        <dbReference type="ChEBI" id="CHEBI:30616"/>
        <dbReference type="ChEBI" id="CHEBI:61977"/>
        <dbReference type="ChEBI" id="CHEBI:456216"/>
        <dbReference type="EC" id="2.7.11.1"/>
    </reaction>
</comment>
<dbReference type="Proteomes" id="UP000029981">
    <property type="component" value="Chromosome 4"/>
</dbReference>
<dbReference type="OMA" id="TTECHIT"/>
<dbReference type="SUPFAM" id="SSF56112">
    <property type="entry name" value="Protein kinase-like (PK-like)"/>
    <property type="match status" value="1"/>
</dbReference>
<dbReference type="AlphaFoldDB" id="A0A0A0L4J5"/>
<keyword evidence="4" id="KW-0597">Phosphoprotein</keyword>
<dbReference type="GO" id="GO:0016020">
    <property type="term" value="C:membrane"/>
    <property type="evidence" value="ECO:0007669"/>
    <property type="project" value="UniProtKB-SubCell"/>
</dbReference>
<keyword evidence="7 20" id="KW-0812">Transmembrane</keyword>
<dbReference type="SMART" id="SM00220">
    <property type="entry name" value="S_TKc"/>
    <property type="match status" value="1"/>
</dbReference>
<dbReference type="EC" id="2.7.11.1" evidence="2"/>
<dbReference type="Pfam" id="PF07714">
    <property type="entry name" value="PK_Tyr_Ser-Thr"/>
    <property type="match status" value="1"/>
</dbReference>
<dbReference type="eggNOG" id="ENOG502QQPW">
    <property type="taxonomic scope" value="Eukaryota"/>
</dbReference>
<dbReference type="PROSITE" id="PS50011">
    <property type="entry name" value="PROTEIN_KINASE_DOM"/>
    <property type="match status" value="1"/>
</dbReference>
<dbReference type="InterPro" id="IPR000719">
    <property type="entry name" value="Prot_kinase_dom"/>
</dbReference>
<keyword evidence="15" id="KW-0675">Receptor</keyword>
<keyword evidence="13 20" id="KW-1133">Transmembrane helix</keyword>
<reference evidence="22 23" key="1">
    <citation type="journal article" date="2009" name="Nat. Genet.">
        <title>The genome of the cucumber, Cucumis sativus L.</title>
        <authorList>
            <person name="Huang S."/>
            <person name="Li R."/>
            <person name="Zhang Z."/>
            <person name="Li L."/>
            <person name="Gu X."/>
            <person name="Fan W."/>
            <person name="Lucas W.J."/>
            <person name="Wang X."/>
            <person name="Xie B."/>
            <person name="Ni P."/>
            <person name="Ren Y."/>
            <person name="Zhu H."/>
            <person name="Li J."/>
            <person name="Lin K."/>
            <person name="Jin W."/>
            <person name="Fei Z."/>
            <person name="Li G."/>
            <person name="Staub J."/>
            <person name="Kilian A."/>
            <person name="van der Vossen E.A."/>
            <person name="Wu Y."/>
            <person name="Guo J."/>
            <person name="He J."/>
            <person name="Jia Z."/>
            <person name="Ren Y."/>
            <person name="Tian G."/>
            <person name="Lu Y."/>
            <person name="Ruan J."/>
            <person name="Qian W."/>
            <person name="Wang M."/>
            <person name="Huang Q."/>
            <person name="Li B."/>
            <person name="Xuan Z."/>
            <person name="Cao J."/>
            <person name="Asan"/>
            <person name="Wu Z."/>
            <person name="Zhang J."/>
            <person name="Cai Q."/>
            <person name="Bai Y."/>
            <person name="Zhao B."/>
            <person name="Han Y."/>
            <person name="Li Y."/>
            <person name="Li X."/>
            <person name="Wang S."/>
            <person name="Shi Q."/>
            <person name="Liu S."/>
            <person name="Cho W.K."/>
            <person name="Kim J.Y."/>
            <person name="Xu Y."/>
            <person name="Heller-Uszynska K."/>
            <person name="Miao H."/>
            <person name="Cheng Z."/>
            <person name="Zhang S."/>
            <person name="Wu J."/>
            <person name="Yang Y."/>
            <person name="Kang H."/>
            <person name="Li M."/>
            <person name="Liang H."/>
            <person name="Ren X."/>
            <person name="Shi Z."/>
            <person name="Wen M."/>
            <person name="Jian M."/>
            <person name="Yang H."/>
            <person name="Zhang G."/>
            <person name="Yang Z."/>
            <person name="Chen R."/>
            <person name="Liu S."/>
            <person name="Li J."/>
            <person name="Ma L."/>
            <person name="Liu H."/>
            <person name="Zhou Y."/>
            <person name="Zhao J."/>
            <person name="Fang X."/>
            <person name="Li G."/>
            <person name="Fang L."/>
            <person name="Li Y."/>
            <person name="Liu D."/>
            <person name="Zheng H."/>
            <person name="Zhang Y."/>
            <person name="Qin N."/>
            <person name="Li Z."/>
            <person name="Yang G."/>
            <person name="Yang S."/>
            <person name="Bolund L."/>
            <person name="Kristiansen K."/>
            <person name="Zheng H."/>
            <person name="Li S."/>
            <person name="Zhang X."/>
            <person name="Yang H."/>
            <person name="Wang J."/>
            <person name="Sun R."/>
            <person name="Zhang B."/>
            <person name="Jiang S."/>
            <person name="Wang J."/>
            <person name="Du Y."/>
            <person name="Li S."/>
        </authorList>
    </citation>
    <scope>NUCLEOTIDE SEQUENCE [LARGE SCALE GENOMIC DNA]</scope>
    <source>
        <strain evidence="23">cv. 9930</strain>
    </source>
</reference>
<dbReference type="InterPro" id="IPR011009">
    <property type="entry name" value="Kinase-like_dom_sf"/>
</dbReference>
<keyword evidence="10" id="KW-0547">Nucleotide-binding</keyword>
<evidence type="ECO:0000256" key="14">
    <source>
        <dbReference type="ARBA" id="ARBA00023136"/>
    </source>
</evidence>
<dbReference type="Pfam" id="PF00560">
    <property type="entry name" value="LRR_1"/>
    <property type="match status" value="3"/>
</dbReference>
<evidence type="ECO:0000256" key="18">
    <source>
        <dbReference type="ARBA" id="ARBA00048679"/>
    </source>
</evidence>
<reference evidence="22 23" key="2">
    <citation type="journal article" date="2009" name="PLoS ONE">
        <title>An integrated genetic and cytogenetic map of the cucumber genome.</title>
        <authorList>
            <person name="Ren Y."/>
            <person name="Zhang Z."/>
            <person name="Liu J."/>
            <person name="Staub J.E."/>
            <person name="Han Y."/>
            <person name="Cheng Z."/>
            <person name="Li X."/>
            <person name="Lu J."/>
            <person name="Miao H."/>
            <person name="Kang H."/>
            <person name="Xie B."/>
            <person name="Gu X."/>
            <person name="Wang X."/>
            <person name="Du Y."/>
            <person name="Jin W."/>
            <person name="Huang S."/>
        </authorList>
    </citation>
    <scope>NUCLEOTIDE SEQUENCE [LARGE SCALE GENOMIC DNA]</scope>
    <source>
        <strain evidence="23">cv. 9930</strain>
    </source>
</reference>
<evidence type="ECO:0000256" key="1">
    <source>
        <dbReference type="ARBA" id="ARBA00004479"/>
    </source>
</evidence>
<dbReference type="FunFam" id="1.10.510.10:FF:001023">
    <property type="entry name" value="Os07g0541700 protein"/>
    <property type="match status" value="1"/>
</dbReference>
<keyword evidence="11" id="KW-0418">Kinase</keyword>
<comment type="subcellular location">
    <subcellularLocation>
        <location evidence="1">Membrane</location>
        <topology evidence="1">Single-pass type I membrane protein</topology>
    </subcellularLocation>
</comment>
<name>A0A0A0L4J5_CUCSA</name>
<evidence type="ECO:0000256" key="8">
    <source>
        <dbReference type="ARBA" id="ARBA00022729"/>
    </source>
</evidence>
<keyword evidence="6" id="KW-0808">Transferase</keyword>
<feature type="domain" description="Protein kinase" evidence="21">
    <location>
        <begin position="580"/>
        <end position="895"/>
    </location>
</feature>
<reference evidence="22 23" key="3">
    <citation type="journal article" date="2010" name="BMC Genomics">
        <title>Transcriptome sequencing and comparative analysis of cucumber flowers with different sex types.</title>
        <authorList>
            <person name="Guo S."/>
            <person name="Zheng Y."/>
            <person name="Joung J.G."/>
            <person name="Liu S."/>
            <person name="Zhang Z."/>
            <person name="Crasta O.R."/>
            <person name="Sobral B.W."/>
            <person name="Xu Y."/>
            <person name="Huang S."/>
            <person name="Fei Z."/>
        </authorList>
    </citation>
    <scope>NUCLEOTIDE SEQUENCE [LARGE SCALE GENOMIC DNA]</scope>
    <source>
        <strain evidence="23">cv. 9930</strain>
    </source>
</reference>
<dbReference type="PANTHER" id="PTHR48006:SF60">
    <property type="entry name" value="PROTEIN KINASE DOMAIN-CONTAINING PROTEIN"/>
    <property type="match status" value="1"/>
</dbReference>
<dbReference type="GO" id="GO:0045088">
    <property type="term" value="P:regulation of innate immune response"/>
    <property type="evidence" value="ECO:0000318"/>
    <property type="project" value="GO_Central"/>
</dbReference>
<evidence type="ECO:0000256" key="10">
    <source>
        <dbReference type="ARBA" id="ARBA00022741"/>
    </source>
</evidence>
<evidence type="ECO:0000256" key="20">
    <source>
        <dbReference type="SAM" id="Phobius"/>
    </source>
</evidence>
<keyword evidence="14 20" id="KW-0472">Membrane</keyword>
<dbReference type="PROSITE" id="PS00108">
    <property type="entry name" value="PROTEIN_KINASE_ST"/>
    <property type="match status" value="1"/>
</dbReference>
<evidence type="ECO:0000256" key="3">
    <source>
        <dbReference type="ARBA" id="ARBA00022527"/>
    </source>
</evidence>
<evidence type="ECO:0000256" key="5">
    <source>
        <dbReference type="ARBA" id="ARBA00022614"/>
    </source>
</evidence>
<keyword evidence="23" id="KW-1185">Reference proteome</keyword>
<dbReference type="Gene3D" id="3.30.200.20">
    <property type="entry name" value="Phosphorylase Kinase, domain 1"/>
    <property type="match status" value="1"/>
</dbReference>
<feature type="region of interest" description="Disordered" evidence="19">
    <location>
        <begin position="912"/>
        <end position="941"/>
    </location>
</feature>
<dbReference type="Gene3D" id="1.10.510.10">
    <property type="entry name" value="Transferase(Phosphotransferase) domain 1"/>
    <property type="match status" value="2"/>
</dbReference>
<feature type="transmembrane region" description="Helical" evidence="20">
    <location>
        <begin position="578"/>
        <end position="601"/>
    </location>
</feature>
<dbReference type="EMBL" id="CM002925">
    <property type="protein sequence ID" value="KGN55041.1"/>
    <property type="molecule type" value="Genomic_DNA"/>
</dbReference>